<feature type="signal peptide" evidence="2">
    <location>
        <begin position="1"/>
        <end position="20"/>
    </location>
</feature>
<proteinExistence type="predicted"/>
<dbReference type="PROSITE" id="PS00061">
    <property type="entry name" value="ADH_SHORT"/>
    <property type="match status" value="1"/>
</dbReference>
<dbReference type="Pfam" id="PF00106">
    <property type="entry name" value="adh_short"/>
    <property type="match status" value="1"/>
</dbReference>
<dbReference type="AlphaFoldDB" id="A0A4V5N8I4"/>
<dbReference type="InterPro" id="IPR037398">
    <property type="entry name" value="Glyco_hydro_64_fam"/>
</dbReference>
<evidence type="ECO:0000313" key="4">
    <source>
        <dbReference type="EMBL" id="TKA43779.1"/>
    </source>
</evidence>
<evidence type="ECO:0000256" key="1">
    <source>
        <dbReference type="ARBA" id="ARBA00022857"/>
    </source>
</evidence>
<dbReference type="InterPro" id="IPR037176">
    <property type="entry name" value="Osmotin/thaumatin-like_sf"/>
</dbReference>
<dbReference type="PANTHER" id="PTHR38165:SF1">
    <property type="entry name" value="GLUCANASE B"/>
    <property type="match status" value="1"/>
</dbReference>
<dbReference type="Pfam" id="PF16483">
    <property type="entry name" value="Glyco_hydro_64"/>
    <property type="match status" value="1"/>
</dbReference>
<dbReference type="PANTHER" id="PTHR38165">
    <property type="match status" value="1"/>
</dbReference>
<organism evidence="4 5">
    <name type="scientific">Friedmanniomyces endolithicus</name>
    <dbReference type="NCBI Taxonomy" id="329885"/>
    <lineage>
        <taxon>Eukaryota</taxon>
        <taxon>Fungi</taxon>
        <taxon>Dikarya</taxon>
        <taxon>Ascomycota</taxon>
        <taxon>Pezizomycotina</taxon>
        <taxon>Dothideomycetes</taxon>
        <taxon>Dothideomycetidae</taxon>
        <taxon>Mycosphaerellales</taxon>
        <taxon>Teratosphaeriaceae</taxon>
        <taxon>Friedmanniomyces</taxon>
    </lineage>
</organism>
<sequence>MRGLFKIATAASALLATALAAPITKVRPGNETDIIITSQNTVNATEPAPANATRPAPANATVASSTFKIAEDLASSNGRLPLALVNNFAGAINAYVTGLDSNNQLVMLQPDGTWLYPVCDPAIGTPQPINANVAIPLGGQGSTTQVTLPGYISAARVWFATGDLEFFTVYSTASNGPSLVEPSAVNPSDPSAAVSWGFVELTNTKDGGLYANISYVDFVGLVLGMSLLSGDGSVQSAHGLQATAVAFICSLLKAQTARDGMPWTDLCQVDASGTPLRIIAPSDHVASNPDAFSDYFTDHTNEVWTYYSTNTLTIDTQAAAGKVACDIFGCNSGPFAIEEGDNDVHRAIVPRLCAAFDRTTLLMTGGDSQPGLPSTSYYQSAPTNWYSAFIHQTEVDGKGYAFSYDDVNPDGDVNQSGVVADGDPKVLTVIVGGPLSGSQNNLIPEELSKMATKKTVLITGCSSGIGHALALEFHSQDYRVFATARQTSSILDLSTLGIETLPLEVTSSPSIQALHSEIASRTHGAGLDILVNNAGRNYTVPALDIELDEVRATFEANVFAVMRICQVFAPLVIEAQGTIVQIGSLAAVMPYVFGAVYNASKGALHSYTDTLRVELAPFGVRVVNVVTGGVKSGISRVDRKLPAESLYLPIVDQYDKRQTHSQANAIPTEEYARAVVRGVLGTRRVTLWEGGKSWQVWFATAFLPKSFLVGSTGLPVCRSIETDFMLTIGRNGQ</sequence>
<keyword evidence="1" id="KW-0521">NADP</keyword>
<evidence type="ECO:0000313" key="5">
    <source>
        <dbReference type="Proteomes" id="UP000310066"/>
    </source>
</evidence>
<accession>A0A4V5N8I4</accession>
<feature type="chain" id="PRO_5020374365" description="GH64 domain-containing protein" evidence="2">
    <location>
        <begin position="21"/>
        <end position="733"/>
    </location>
</feature>
<dbReference type="InterPro" id="IPR020904">
    <property type="entry name" value="Sc_DH/Rdtase_CS"/>
</dbReference>
<gene>
    <name evidence="4" type="ORF">B0A54_05538</name>
</gene>
<dbReference type="InterPro" id="IPR036291">
    <property type="entry name" value="NAD(P)-bd_dom_sf"/>
</dbReference>
<reference evidence="4 5" key="1">
    <citation type="submission" date="2017-03" db="EMBL/GenBank/DDBJ databases">
        <title>Genomes of endolithic fungi from Antarctica.</title>
        <authorList>
            <person name="Coleine C."/>
            <person name="Masonjones S."/>
            <person name="Stajich J.E."/>
        </authorList>
    </citation>
    <scope>NUCLEOTIDE SEQUENCE [LARGE SCALE GENOMIC DNA]</scope>
    <source>
        <strain evidence="4 5">CCFEE 5311</strain>
    </source>
</reference>
<dbReference type="SUPFAM" id="SSF51735">
    <property type="entry name" value="NAD(P)-binding Rossmann-fold domains"/>
    <property type="match status" value="1"/>
</dbReference>
<protein>
    <recommendedName>
        <fullName evidence="3">GH64 domain-containing protein</fullName>
    </recommendedName>
</protein>
<keyword evidence="2" id="KW-0732">Signal</keyword>
<dbReference type="STRING" id="329885.A0A4V5N8I4"/>
<dbReference type="PROSITE" id="PS52006">
    <property type="entry name" value="GH64"/>
    <property type="match status" value="1"/>
</dbReference>
<evidence type="ECO:0000256" key="2">
    <source>
        <dbReference type="SAM" id="SignalP"/>
    </source>
</evidence>
<dbReference type="InterPro" id="IPR032477">
    <property type="entry name" value="Glyco_hydro_64"/>
</dbReference>
<dbReference type="FunFam" id="3.40.50.720:FF:000261">
    <property type="entry name" value="NADPH-dependent 1-acyldihydroxyacetone phosphate reductase"/>
    <property type="match status" value="1"/>
</dbReference>
<dbReference type="InterPro" id="IPR002347">
    <property type="entry name" value="SDR_fam"/>
</dbReference>
<dbReference type="Gene3D" id="3.40.50.720">
    <property type="entry name" value="NAD(P)-binding Rossmann-like Domain"/>
    <property type="match status" value="1"/>
</dbReference>
<dbReference type="Gene3D" id="2.60.110.10">
    <property type="entry name" value="Thaumatin"/>
    <property type="match status" value="2"/>
</dbReference>
<dbReference type="OrthoDB" id="10058186at2759"/>
<dbReference type="EMBL" id="NAJP01000017">
    <property type="protein sequence ID" value="TKA43779.1"/>
    <property type="molecule type" value="Genomic_DNA"/>
</dbReference>
<feature type="domain" description="GH64" evidence="3">
    <location>
        <begin position="77"/>
        <end position="418"/>
    </location>
</feature>
<dbReference type="PRINTS" id="PR00080">
    <property type="entry name" value="SDRFAMILY"/>
</dbReference>
<dbReference type="CDD" id="cd05374">
    <property type="entry name" value="17beta-HSD-like_SDR_c"/>
    <property type="match status" value="1"/>
</dbReference>
<dbReference type="PRINTS" id="PR00081">
    <property type="entry name" value="GDHRDH"/>
</dbReference>
<comment type="caution">
    <text evidence="4">The sequence shown here is derived from an EMBL/GenBank/DDBJ whole genome shotgun (WGS) entry which is preliminary data.</text>
</comment>
<evidence type="ECO:0000259" key="3">
    <source>
        <dbReference type="PROSITE" id="PS52006"/>
    </source>
</evidence>
<name>A0A4V5N8I4_9PEZI</name>
<dbReference type="Proteomes" id="UP000310066">
    <property type="component" value="Unassembled WGS sequence"/>
</dbReference>